<dbReference type="InterPro" id="IPR050223">
    <property type="entry name" value="D-isomer_2-hydroxyacid_DH"/>
</dbReference>
<dbReference type="CDD" id="cd12168">
    <property type="entry name" value="Mand_dh_like"/>
    <property type="match status" value="1"/>
</dbReference>
<feature type="domain" description="D-isomer specific 2-hydroxyacid dehydrogenase catalytic" evidence="3">
    <location>
        <begin position="76"/>
        <end position="343"/>
    </location>
</feature>
<dbReference type="OrthoDB" id="9991913at2759"/>
<evidence type="ECO:0000313" key="5">
    <source>
        <dbReference type="EMBL" id="KAH7025158.1"/>
    </source>
</evidence>
<dbReference type="Gene3D" id="3.40.50.720">
    <property type="entry name" value="NAD(P)-binding Rossmann-like Domain"/>
    <property type="match status" value="2"/>
</dbReference>
<dbReference type="GO" id="GO:0051287">
    <property type="term" value="F:NAD binding"/>
    <property type="evidence" value="ECO:0007669"/>
    <property type="project" value="InterPro"/>
</dbReference>
<dbReference type="InterPro" id="IPR006140">
    <property type="entry name" value="D-isomer_DH_NAD-bd"/>
</dbReference>
<dbReference type="Pfam" id="PF02826">
    <property type="entry name" value="2-Hacid_dh_C"/>
    <property type="match status" value="1"/>
</dbReference>
<evidence type="ECO:0000259" key="4">
    <source>
        <dbReference type="Pfam" id="PF02826"/>
    </source>
</evidence>
<dbReference type="Proteomes" id="UP000756346">
    <property type="component" value="Unassembled WGS sequence"/>
</dbReference>
<dbReference type="EMBL" id="JAGTJQ010000009">
    <property type="protein sequence ID" value="KAH7025158.1"/>
    <property type="molecule type" value="Genomic_DNA"/>
</dbReference>
<dbReference type="RefSeq" id="XP_046008706.1">
    <property type="nucleotide sequence ID" value="XM_046151878.1"/>
</dbReference>
<name>A0A9P8XYI3_9PEZI</name>
<dbReference type="InterPro" id="IPR006139">
    <property type="entry name" value="D-isomer_2_OHA_DH_cat_dom"/>
</dbReference>
<organism evidence="5 6">
    <name type="scientific">Microdochium trichocladiopsis</name>
    <dbReference type="NCBI Taxonomy" id="1682393"/>
    <lineage>
        <taxon>Eukaryota</taxon>
        <taxon>Fungi</taxon>
        <taxon>Dikarya</taxon>
        <taxon>Ascomycota</taxon>
        <taxon>Pezizomycotina</taxon>
        <taxon>Sordariomycetes</taxon>
        <taxon>Xylariomycetidae</taxon>
        <taxon>Xylariales</taxon>
        <taxon>Microdochiaceae</taxon>
        <taxon>Microdochium</taxon>
    </lineage>
</organism>
<dbReference type="SUPFAM" id="SSF52283">
    <property type="entry name" value="Formate/glycerate dehydrogenase catalytic domain-like"/>
    <property type="match status" value="1"/>
</dbReference>
<evidence type="ECO:0000256" key="1">
    <source>
        <dbReference type="ARBA" id="ARBA00023002"/>
    </source>
</evidence>
<keyword evidence="6" id="KW-1185">Reference proteome</keyword>
<dbReference type="GO" id="GO:0030267">
    <property type="term" value="F:glyoxylate reductase (NADPH) activity"/>
    <property type="evidence" value="ECO:0007669"/>
    <property type="project" value="TreeGrafter"/>
</dbReference>
<keyword evidence="1 2" id="KW-0560">Oxidoreductase</keyword>
<evidence type="ECO:0008006" key="7">
    <source>
        <dbReference type="Google" id="ProtNLM"/>
    </source>
</evidence>
<comment type="similarity">
    <text evidence="2">Belongs to the D-isomer specific 2-hydroxyacid dehydrogenase family.</text>
</comment>
<gene>
    <name evidence="5" type="ORF">B0I36DRAFT_295943</name>
</gene>
<evidence type="ECO:0000256" key="2">
    <source>
        <dbReference type="RuleBase" id="RU003719"/>
    </source>
</evidence>
<dbReference type="PANTHER" id="PTHR10996:SF281">
    <property type="entry name" value="D-ISOMER SPECIFIC 2-HYDROXYACID DEHYDROGENASE NAD-BINDING DOMAIN-CONTAINING PROTEIN-RELATED"/>
    <property type="match status" value="1"/>
</dbReference>
<dbReference type="Pfam" id="PF00389">
    <property type="entry name" value="2-Hacid_dh"/>
    <property type="match status" value="1"/>
</dbReference>
<reference evidence="5" key="1">
    <citation type="journal article" date="2021" name="Nat. Commun.">
        <title>Genetic determinants of endophytism in the Arabidopsis root mycobiome.</title>
        <authorList>
            <person name="Mesny F."/>
            <person name="Miyauchi S."/>
            <person name="Thiergart T."/>
            <person name="Pickel B."/>
            <person name="Atanasova L."/>
            <person name="Karlsson M."/>
            <person name="Huettel B."/>
            <person name="Barry K.W."/>
            <person name="Haridas S."/>
            <person name="Chen C."/>
            <person name="Bauer D."/>
            <person name="Andreopoulos W."/>
            <person name="Pangilinan J."/>
            <person name="LaButti K."/>
            <person name="Riley R."/>
            <person name="Lipzen A."/>
            <person name="Clum A."/>
            <person name="Drula E."/>
            <person name="Henrissat B."/>
            <person name="Kohler A."/>
            <person name="Grigoriev I.V."/>
            <person name="Martin F.M."/>
            <person name="Hacquard S."/>
        </authorList>
    </citation>
    <scope>NUCLEOTIDE SEQUENCE</scope>
    <source>
        <strain evidence="5">MPI-CAGE-CH-0230</strain>
    </source>
</reference>
<protein>
    <recommendedName>
        <fullName evidence="7">Glyoxylate reductase</fullName>
    </recommendedName>
</protein>
<dbReference type="GO" id="GO:0016618">
    <property type="term" value="F:hydroxypyruvate reductase [NAD(P)H] activity"/>
    <property type="evidence" value="ECO:0007669"/>
    <property type="project" value="TreeGrafter"/>
</dbReference>
<proteinExistence type="inferred from homology"/>
<evidence type="ECO:0000259" key="3">
    <source>
        <dbReference type="Pfam" id="PF00389"/>
    </source>
</evidence>
<comment type="caution">
    <text evidence="5">The sequence shown here is derived from an EMBL/GenBank/DDBJ whole genome shotgun (WGS) entry which is preliminary data.</text>
</comment>
<evidence type="ECO:0000313" key="6">
    <source>
        <dbReference type="Proteomes" id="UP000756346"/>
    </source>
</evidence>
<sequence length="346" mass="37977">MAPKQDVLMIESTVQASDTARWEAVAAKFNLNFIYYDCKSTDEFKERLKPGGPYNRIVAIVRNGWLKAGPLAYQVPFASDVVPHYPETLKLICCSGHGHDTADIDAITARGIWYCNTPNACTEAVANTALSLVLDSFRFLTYAQWCARFDWFKSRDLGLEAVDPTHKVLGVVGLGDIGLAVARKCEAAFGMTVHYHGPRRKPEAEQLFKQPAVYHSSVEDMIPHVDCIVLAAPYTPATHHMLSTKQFSLAKKGGLRVVNIARGQMIDEDALLEALESGKVVGAGLDVHANEPGVNPKLKDNWRVALLPHIGVCSGSSWENFDKINLDNVEAFFGTGKPVTPVNNII</sequence>
<dbReference type="SUPFAM" id="SSF51735">
    <property type="entry name" value="NAD(P)-binding Rossmann-fold domains"/>
    <property type="match status" value="1"/>
</dbReference>
<dbReference type="PANTHER" id="PTHR10996">
    <property type="entry name" value="2-HYDROXYACID DEHYDROGENASE-RELATED"/>
    <property type="match status" value="1"/>
</dbReference>
<accession>A0A9P8XYI3</accession>
<dbReference type="AlphaFoldDB" id="A0A9P8XYI3"/>
<dbReference type="GeneID" id="70181424"/>
<feature type="domain" description="D-isomer specific 2-hydroxyacid dehydrogenase NAD-binding" evidence="4">
    <location>
        <begin position="135"/>
        <end position="311"/>
    </location>
</feature>
<dbReference type="GO" id="GO:0005829">
    <property type="term" value="C:cytosol"/>
    <property type="evidence" value="ECO:0007669"/>
    <property type="project" value="TreeGrafter"/>
</dbReference>
<dbReference type="InterPro" id="IPR036291">
    <property type="entry name" value="NAD(P)-bd_dom_sf"/>
</dbReference>